<dbReference type="InterPro" id="IPR001633">
    <property type="entry name" value="EAL_dom"/>
</dbReference>
<protein>
    <recommendedName>
        <fullName evidence="9">Diguanylate cyclase</fullName>
    </recommendedName>
</protein>
<accession>A0ABQ1J094</accession>
<dbReference type="InterPro" id="IPR035919">
    <property type="entry name" value="EAL_sf"/>
</dbReference>
<evidence type="ECO:0000313" key="7">
    <source>
        <dbReference type="EMBL" id="GGB56833.1"/>
    </source>
</evidence>
<dbReference type="PROSITE" id="PS50883">
    <property type="entry name" value="EAL"/>
    <property type="match status" value="1"/>
</dbReference>
<dbReference type="Proteomes" id="UP000614261">
    <property type="component" value="Unassembled WGS sequence"/>
</dbReference>
<dbReference type="InterPro" id="IPR001789">
    <property type="entry name" value="Sig_transdc_resp-reg_receiver"/>
</dbReference>
<keyword evidence="8" id="KW-1185">Reference proteome</keyword>
<comment type="caution">
    <text evidence="7">The sequence shown here is derived from an EMBL/GenBank/DDBJ whole genome shotgun (WGS) entry which is preliminary data.</text>
</comment>
<feature type="modified residue" description="4-aspartylphosphate" evidence="3">
    <location>
        <position position="101"/>
    </location>
</feature>
<dbReference type="PROSITE" id="PS50887">
    <property type="entry name" value="GGDEF"/>
    <property type="match status" value="1"/>
</dbReference>
<dbReference type="Pfam" id="PF00072">
    <property type="entry name" value="Response_reg"/>
    <property type="match status" value="1"/>
</dbReference>
<dbReference type="Gene3D" id="3.30.450.40">
    <property type="match status" value="1"/>
</dbReference>
<dbReference type="CDD" id="cd01948">
    <property type="entry name" value="EAL"/>
    <property type="match status" value="1"/>
</dbReference>
<dbReference type="SUPFAM" id="SSF141868">
    <property type="entry name" value="EAL domain-like"/>
    <property type="match status" value="1"/>
</dbReference>
<keyword evidence="1" id="KW-0808">Transferase</keyword>
<dbReference type="PANTHER" id="PTHR44757">
    <property type="entry name" value="DIGUANYLATE CYCLASE DGCP"/>
    <property type="match status" value="1"/>
</dbReference>
<gene>
    <name evidence="7" type="ORF">GCM10010833_09450</name>
</gene>
<dbReference type="Gene3D" id="3.40.50.2300">
    <property type="match status" value="1"/>
</dbReference>
<dbReference type="InterPro" id="IPR029787">
    <property type="entry name" value="Nucleotide_cyclase"/>
</dbReference>
<dbReference type="SUPFAM" id="SSF55073">
    <property type="entry name" value="Nucleotide cyclase"/>
    <property type="match status" value="1"/>
</dbReference>
<keyword evidence="3" id="KW-0597">Phosphoprotein</keyword>
<feature type="domain" description="EAL" evidence="5">
    <location>
        <begin position="519"/>
        <end position="774"/>
    </location>
</feature>
<dbReference type="CDD" id="cd01949">
    <property type="entry name" value="GGDEF"/>
    <property type="match status" value="1"/>
</dbReference>
<evidence type="ECO:0000256" key="2">
    <source>
        <dbReference type="ARBA" id="ARBA00022777"/>
    </source>
</evidence>
<organism evidence="7 8">
    <name type="scientific">Blastomonas aquatica</name>
    <dbReference type="NCBI Taxonomy" id="1510276"/>
    <lineage>
        <taxon>Bacteria</taxon>
        <taxon>Pseudomonadati</taxon>
        <taxon>Pseudomonadota</taxon>
        <taxon>Alphaproteobacteria</taxon>
        <taxon>Sphingomonadales</taxon>
        <taxon>Sphingomonadaceae</taxon>
        <taxon>Blastomonas</taxon>
    </lineage>
</organism>
<dbReference type="Gene3D" id="3.30.70.270">
    <property type="match status" value="1"/>
</dbReference>
<dbReference type="InterPro" id="IPR000160">
    <property type="entry name" value="GGDEF_dom"/>
</dbReference>
<dbReference type="PANTHER" id="PTHR44757:SF2">
    <property type="entry name" value="BIOFILM ARCHITECTURE MAINTENANCE PROTEIN MBAA"/>
    <property type="match status" value="1"/>
</dbReference>
<proteinExistence type="predicted"/>
<dbReference type="Gene3D" id="3.20.20.450">
    <property type="entry name" value="EAL domain"/>
    <property type="match status" value="1"/>
</dbReference>
<dbReference type="PROSITE" id="PS50110">
    <property type="entry name" value="RESPONSE_REGULATORY"/>
    <property type="match status" value="1"/>
</dbReference>
<name>A0ABQ1J094_9SPHN</name>
<evidence type="ECO:0000259" key="5">
    <source>
        <dbReference type="PROSITE" id="PS50883"/>
    </source>
</evidence>
<dbReference type="Pfam" id="PF00563">
    <property type="entry name" value="EAL"/>
    <property type="match status" value="1"/>
</dbReference>
<evidence type="ECO:0000256" key="1">
    <source>
        <dbReference type="ARBA" id="ARBA00022679"/>
    </source>
</evidence>
<keyword evidence="2" id="KW-0418">Kinase</keyword>
<dbReference type="SMART" id="SM00052">
    <property type="entry name" value="EAL"/>
    <property type="match status" value="1"/>
</dbReference>
<reference evidence="8" key="1">
    <citation type="journal article" date="2019" name="Int. J. Syst. Evol. Microbiol.">
        <title>The Global Catalogue of Microorganisms (GCM) 10K type strain sequencing project: providing services to taxonomists for standard genome sequencing and annotation.</title>
        <authorList>
            <consortium name="The Broad Institute Genomics Platform"/>
            <consortium name="The Broad Institute Genome Sequencing Center for Infectious Disease"/>
            <person name="Wu L."/>
            <person name="Ma J."/>
        </authorList>
    </citation>
    <scope>NUCLEOTIDE SEQUENCE [LARGE SCALE GENOMIC DNA]</scope>
    <source>
        <strain evidence="8">CGMCC 1.12851</strain>
    </source>
</reference>
<evidence type="ECO:0000259" key="4">
    <source>
        <dbReference type="PROSITE" id="PS50110"/>
    </source>
</evidence>
<evidence type="ECO:0008006" key="9">
    <source>
        <dbReference type="Google" id="ProtNLM"/>
    </source>
</evidence>
<evidence type="ECO:0000313" key="8">
    <source>
        <dbReference type="Proteomes" id="UP000614261"/>
    </source>
</evidence>
<dbReference type="NCBIfam" id="TIGR00254">
    <property type="entry name" value="GGDEF"/>
    <property type="match status" value="1"/>
</dbReference>
<dbReference type="InterPro" id="IPR003018">
    <property type="entry name" value="GAF"/>
</dbReference>
<evidence type="ECO:0000259" key="6">
    <source>
        <dbReference type="PROSITE" id="PS50887"/>
    </source>
</evidence>
<dbReference type="InterPro" id="IPR052155">
    <property type="entry name" value="Biofilm_reg_signaling"/>
</dbReference>
<dbReference type="SUPFAM" id="SSF52172">
    <property type="entry name" value="CheY-like"/>
    <property type="match status" value="1"/>
</dbReference>
<dbReference type="RefSeq" id="WP_188513252.1">
    <property type="nucleotide sequence ID" value="NZ_BMGD01000002.1"/>
</dbReference>
<sequence>MCNGRDLKRRPNRTGSLALTVNDDQLTNWASPQTIAAEPSNMEGPASDRCHALIIEDECLIAMDLAALVETAGATSVAFATTESEAVESARKQPPDVILSDVNLFEGSGPCAVRSIIRDHGEIPVIFITSSPEGCKNFGRNCTVFQKPVSPEELIAKFSQVAADRLGQRRRAQRRKAIGEYQILDSPPETNFDEITMLVARLCETNSAAISFIDDHRQWFKATCGIDERETPIDVSFCLHAIASETVFVVNDAHLDPLFANNALVTGAPFIRFYAGMRILSGDGTPIASLCVFDPHPRALGLTTDQEATLRVLAGQVQSLLELRRLLIEREEQVAAQIALADELRYVAEHDVLTGLPHRGPFNTRLRTAILDAEEDGTRIALMLIDVDHFKQINDSLGHMVGDAMLISFANRLRTIIRASDNVARLGGDEFAVLLTGINRTEEVSTIVQSLTERLNKPMEHDGRLVDCRASIGLAIYPDHAHTAELLTRCSDLALAEAKQSRGCVETFRHSMGDEFERESAMLQIARQGIELQRITPHYQPKVALNSRKVVGFEALVRCDLNDGPAILPEMFNLAFGDRELAAAISQQMIGRVLDDVRRWVDSGLEFGHIAINTCAADFRANDFAETLLANIERCRLDPRLIEVEVTEGVFLGRGAHHVARALSVLSDRGIRIALDDFGTGFASLTHLKQFPVDVLKIDRSFVAGIGINPDDTAIVRALIGLGQSLGIEIVAEGIETKAQAEFVETHGCNVGQGFLYSHAKPASCVPSMIQQLGDNPAG</sequence>
<feature type="domain" description="Response regulatory" evidence="4">
    <location>
        <begin position="51"/>
        <end position="162"/>
    </location>
</feature>
<dbReference type="EMBL" id="BMGD01000002">
    <property type="protein sequence ID" value="GGB56833.1"/>
    <property type="molecule type" value="Genomic_DNA"/>
</dbReference>
<dbReference type="InterPro" id="IPR011006">
    <property type="entry name" value="CheY-like_superfamily"/>
</dbReference>
<dbReference type="InterPro" id="IPR043128">
    <property type="entry name" value="Rev_trsase/Diguanyl_cyclase"/>
</dbReference>
<dbReference type="SMART" id="SM00065">
    <property type="entry name" value="GAF"/>
    <property type="match status" value="1"/>
</dbReference>
<evidence type="ECO:0000256" key="3">
    <source>
        <dbReference type="PROSITE-ProRule" id="PRU00169"/>
    </source>
</evidence>
<dbReference type="InterPro" id="IPR029016">
    <property type="entry name" value="GAF-like_dom_sf"/>
</dbReference>
<dbReference type="Pfam" id="PF00990">
    <property type="entry name" value="GGDEF"/>
    <property type="match status" value="1"/>
</dbReference>
<dbReference type="SMART" id="SM00448">
    <property type="entry name" value="REC"/>
    <property type="match status" value="1"/>
</dbReference>
<feature type="domain" description="GGDEF" evidence="6">
    <location>
        <begin position="378"/>
        <end position="510"/>
    </location>
</feature>
<dbReference type="SUPFAM" id="SSF55781">
    <property type="entry name" value="GAF domain-like"/>
    <property type="match status" value="1"/>
</dbReference>
<dbReference type="SMART" id="SM00267">
    <property type="entry name" value="GGDEF"/>
    <property type="match status" value="1"/>
</dbReference>